<evidence type="ECO:0000313" key="2">
    <source>
        <dbReference type="Proteomes" id="UP000095472"/>
    </source>
</evidence>
<protein>
    <submittedName>
        <fullName evidence="1">Uncharacterized protein</fullName>
    </submittedName>
</protein>
<dbReference type="EMBL" id="CP182909">
    <property type="protein sequence ID" value="XPM66289.1"/>
    <property type="molecule type" value="Genomic_DNA"/>
</dbReference>
<evidence type="ECO:0000313" key="1">
    <source>
        <dbReference type="EMBL" id="XPM66289.1"/>
    </source>
</evidence>
<gene>
    <name evidence="1" type="ORF">BH720_013505</name>
</gene>
<proteinExistence type="predicted"/>
<organism evidence="1 2">
    <name type="scientific">Desertifilum tharense IPPAS B-1220</name>
    <dbReference type="NCBI Taxonomy" id="1781255"/>
    <lineage>
        <taxon>Bacteria</taxon>
        <taxon>Bacillati</taxon>
        <taxon>Cyanobacteriota</taxon>
        <taxon>Cyanophyceae</taxon>
        <taxon>Desertifilales</taxon>
        <taxon>Desertifilaceae</taxon>
        <taxon>Desertifilum</taxon>
    </lineage>
</organism>
<sequence>MVYVGQLKVVLQEMRWLWGLAIVGAIALPWYILVTLANGQYLY</sequence>
<dbReference type="Proteomes" id="UP000095472">
    <property type="component" value="Chromosome"/>
</dbReference>
<accession>A0ACD5H0J5</accession>
<reference evidence="1 2" key="1">
    <citation type="journal article" date="2016" name="Genome Announc.">
        <title>Draft Genome Sequence of the Thermotolerant Cyanobacterium Desertifilum sp. IPPAS B-1220.</title>
        <authorList>
            <person name="Mironov K.S."/>
            <person name="Sinetova M.A."/>
            <person name="Bolatkhan K."/>
            <person name="Zayadan B.K."/>
            <person name="Ustinova V.V."/>
            <person name="Kupriyanova E.V."/>
            <person name="Skrypnik A.N."/>
            <person name="Gogoleva N.E."/>
            <person name="Gogolev Y.V."/>
            <person name="Los D.A."/>
        </authorList>
    </citation>
    <scope>NUCLEOTIDE SEQUENCE [LARGE SCALE GENOMIC DNA]</scope>
    <source>
        <strain evidence="1 2">IPPAS B-1220</strain>
    </source>
</reference>
<name>A0ACD5H0J5_9CYAN</name>
<keyword evidence="2" id="KW-1185">Reference proteome</keyword>